<dbReference type="PRINTS" id="PR00095">
    <property type="entry name" value="ANTSNTHASEI"/>
</dbReference>
<protein>
    <recommendedName>
        <fullName evidence="6 15">Anthranilate synthase component 1</fullName>
        <ecNumber evidence="5 15">4.1.3.27</ecNumber>
    </recommendedName>
</protein>
<keyword evidence="12 15" id="KW-0456">Lyase</keyword>
<evidence type="ECO:0000259" key="16">
    <source>
        <dbReference type="Pfam" id="PF00425"/>
    </source>
</evidence>
<keyword evidence="8 15" id="KW-0479">Metal-binding</keyword>
<proteinExistence type="inferred from homology"/>
<reference evidence="18" key="2">
    <citation type="journal article" date="2020" name="Microorganisms">
        <title>Osmotic Adaptation and Compatible Solute Biosynthesis of Phototrophic Bacteria as Revealed from Genome Analyses.</title>
        <authorList>
            <person name="Imhoff J.F."/>
            <person name="Rahn T."/>
            <person name="Kunzel S."/>
            <person name="Keller A."/>
            <person name="Neulinger S.C."/>
        </authorList>
    </citation>
    <scope>NUCLEOTIDE SEQUENCE</scope>
    <source>
        <strain evidence="18">DSM 11080</strain>
    </source>
</reference>
<keyword evidence="7 15" id="KW-0028">Amino-acid biosynthesis</keyword>
<dbReference type="Pfam" id="PF00425">
    <property type="entry name" value="Chorismate_bind"/>
    <property type="match status" value="1"/>
</dbReference>
<dbReference type="SUPFAM" id="SSF56322">
    <property type="entry name" value="ADC synthase"/>
    <property type="match status" value="1"/>
</dbReference>
<dbReference type="InterPro" id="IPR019999">
    <property type="entry name" value="Anth_synth_I-like"/>
</dbReference>
<evidence type="ECO:0000256" key="2">
    <source>
        <dbReference type="ARBA" id="ARBA00004873"/>
    </source>
</evidence>
<feature type="domain" description="Anthranilate synthase component I N-terminal" evidence="17">
    <location>
        <begin position="26"/>
        <end position="169"/>
    </location>
</feature>
<dbReference type="Gene3D" id="3.60.120.10">
    <property type="entry name" value="Anthranilate synthase"/>
    <property type="match status" value="1"/>
</dbReference>
<evidence type="ECO:0000259" key="17">
    <source>
        <dbReference type="Pfam" id="PF04715"/>
    </source>
</evidence>
<evidence type="ECO:0000256" key="12">
    <source>
        <dbReference type="ARBA" id="ARBA00023239"/>
    </source>
</evidence>
<feature type="domain" description="Chorismate-utilising enzyme C-terminal" evidence="16">
    <location>
        <begin position="223"/>
        <end position="474"/>
    </location>
</feature>
<evidence type="ECO:0000256" key="11">
    <source>
        <dbReference type="ARBA" id="ARBA00023141"/>
    </source>
</evidence>
<dbReference type="RefSeq" id="WP_200348226.1">
    <property type="nucleotide sequence ID" value="NZ_NRSJ01000050.1"/>
</dbReference>
<evidence type="ECO:0000256" key="8">
    <source>
        <dbReference type="ARBA" id="ARBA00022723"/>
    </source>
</evidence>
<dbReference type="Proteomes" id="UP001296776">
    <property type="component" value="Unassembled WGS sequence"/>
</dbReference>
<comment type="cofactor">
    <cofactor evidence="1 15">
        <name>Mg(2+)</name>
        <dbReference type="ChEBI" id="CHEBI:18420"/>
    </cofactor>
</comment>
<keyword evidence="19" id="KW-1185">Reference proteome</keyword>
<comment type="catalytic activity">
    <reaction evidence="14 15">
        <text>chorismate + L-glutamine = anthranilate + pyruvate + L-glutamate + H(+)</text>
        <dbReference type="Rhea" id="RHEA:21732"/>
        <dbReference type="ChEBI" id="CHEBI:15361"/>
        <dbReference type="ChEBI" id="CHEBI:15378"/>
        <dbReference type="ChEBI" id="CHEBI:16567"/>
        <dbReference type="ChEBI" id="CHEBI:29748"/>
        <dbReference type="ChEBI" id="CHEBI:29985"/>
        <dbReference type="ChEBI" id="CHEBI:58359"/>
        <dbReference type="EC" id="4.1.3.27"/>
    </reaction>
</comment>
<evidence type="ECO:0000256" key="10">
    <source>
        <dbReference type="ARBA" id="ARBA00022842"/>
    </source>
</evidence>
<dbReference type="NCBIfam" id="TIGR00564">
    <property type="entry name" value="trpE_most"/>
    <property type="match status" value="1"/>
</dbReference>
<dbReference type="InterPro" id="IPR005801">
    <property type="entry name" value="ADC_synthase"/>
</dbReference>
<dbReference type="InterPro" id="IPR015890">
    <property type="entry name" value="Chorismate_C"/>
</dbReference>
<evidence type="ECO:0000256" key="5">
    <source>
        <dbReference type="ARBA" id="ARBA00012266"/>
    </source>
</evidence>
<dbReference type="EC" id="4.1.3.27" evidence="5 15"/>
<name>A0AAJ0U7R5_9GAMM</name>
<evidence type="ECO:0000256" key="7">
    <source>
        <dbReference type="ARBA" id="ARBA00022605"/>
    </source>
</evidence>
<sequence>MTPETFQALAERGHNRIPFVCEVLADLDTPLSCYLKLADAPYTYLFESVQGGEKWGRYSIIGLASRTVLKVYGNQIRVERDGVVIEEAEAADPLAWIEAFQQRFQVAEHPDMPRFAGGLVGYFGYDTVRYIEPRLAPCPNSDTMGTPDILLMVSEEVVVFDNLRGRIYIIVHLDPGAGDTPADGQRRIDALVARMQRGAPRDPTAGGRTIDEADFVSGFTEVGYKQAVERIKDYILAGDCMQVVLSQRLSIPYQARPLDLYRALRGLNPSPYMYFLNLGDFQIVGSSPEILTRLEDGVVTVRPIAGTRRRGYSESEDQALEAELLADPKELAEHLMLIDLGRNDCGRVAQTGSVRLTDRMIVERYSHVMHIVSNVVGQLEAGMTAMDVLRATFPAGTVSGAPKIRAMEIIDELEPIKRGIYSGAVGYLAFNGNMDTAIAIRTAVIKDQQLHIQAGAGVVADSEPDLEWKETMNKARAIFRAVAMAEAGIERHPCVAGARAAVDEPEAGRRAGP</sequence>
<keyword evidence="11 15" id="KW-0057">Aromatic amino acid biosynthesis</keyword>
<evidence type="ECO:0000256" key="13">
    <source>
        <dbReference type="ARBA" id="ARBA00025634"/>
    </source>
</evidence>
<comment type="function">
    <text evidence="13 15">Part of a heterotetrameric complex that catalyzes the two-step biosynthesis of anthranilate, an intermediate in the biosynthesis of L-tryptophan. In the first step, the glutamine-binding beta subunit (TrpG) of anthranilate synthase (AS) provides the glutamine amidotransferase activity which generates ammonia as a substrate that, along with chorismate, is used in the second step, catalyzed by the large alpha subunit of AS (TrpE) to produce anthranilate. In the absence of TrpG, TrpE can synthesize anthranilate directly from chorismate and high concentrations of ammonia.</text>
</comment>
<dbReference type="GO" id="GO:0004049">
    <property type="term" value="F:anthranilate synthase activity"/>
    <property type="evidence" value="ECO:0007669"/>
    <property type="project" value="UniProtKB-EC"/>
</dbReference>
<dbReference type="GO" id="GO:0046872">
    <property type="term" value="F:metal ion binding"/>
    <property type="evidence" value="ECO:0007669"/>
    <property type="project" value="UniProtKB-KW"/>
</dbReference>
<accession>A0AAJ0U7R5</accession>
<evidence type="ECO:0000313" key="19">
    <source>
        <dbReference type="Proteomes" id="UP001296776"/>
    </source>
</evidence>
<comment type="caution">
    <text evidence="18">The sequence shown here is derived from an EMBL/GenBank/DDBJ whole genome shotgun (WGS) entry which is preliminary data.</text>
</comment>
<keyword evidence="10 15" id="KW-0460">Magnesium</keyword>
<dbReference type="EMBL" id="NRSJ01000050">
    <property type="protein sequence ID" value="MBK1706753.1"/>
    <property type="molecule type" value="Genomic_DNA"/>
</dbReference>
<evidence type="ECO:0000256" key="6">
    <source>
        <dbReference type="ARBA" id="ARBA00020653"/>
    </source>
</evidence>
<evidence type="ECO:0000256" key="1">
    <source>
        <dbReference type="ARBA" id="ARBA00001946"/>
    </source>
</evidence>
<organism evidence="18 19">
    <name type="scientific">Halochromatium glycolicum</name>
    <dbReference type="NCBI Taxonomy" id="85075"/>
    <lineage>
        <taxon>Bacteria</taxon>
        <taxon>Pseudomonadati</taxon>
        <taxon>Pseudomonadota</taxon>
        <taxon>Gammaproteobacteria</taxon>
        <taxon>Chromatiales</taxon>
        <taxon>Chromatiaceae</taxon>
        <taxon>Halochromatium</taxon>
    </lineage>
</organism>
<evidence type="ECO:0000256" key="4">
    <source>
        <dbReference type="ARBA" id="ARBA00011575"/>
    </source>
</evidence>
<comment type="pathway">
    <text evidence="2 15">Amino-acid biosynthesis; L-tryptophan biosynthesis; L-tryptophan from chorismate: step 1/5.</text>
</comment>
<evidence type="ECO:0000256" key="14">
    <source>
        <dbReference type="ARBA" id="ARBA00047683"/>
    </source>
</evidence>
<dbReference type="AlphaFoldDB" id="A0AAJ0U7R5"/>
<comment type="subunit">
    <text evidence="4 15">Heterotetramer consisting of two non-identical subunits: a beta subunit (TrpG) and a large alpha subunit (TrpE).</text>
</comment>
<dbReference type="Pfam" id="PF04715">
    <property type="entry name" value="Anth_synt_I_N"/>
    <property type="match status" value="1"/>
</dbReference>
<evidence type="ECO:0000256" key="15">
    <source>
        <dbReference type="RuleBase" id="RU364045"/>
    </source>
</evidence>
<dbReference type="PANTHER" id="PTHR11236:SF48">
    <property type="entry name" value="ISOCHORISMATE SYNTHASE MENF"/>
    <property type="match status" value="1"/>
</dbReference>
<gene>
    <name evidence="15" type="primary">trpE</name>
    <name evidence="18" type="ORF">CKO40_19955</name>
</gene>
<evidence type="ECO:0000313" key="18">
    <source>
        <dbReference type="EMBL" id="MBK1706753.1"/>
    </source>
</evidence>
<dbReference type="GO" id="GO:0000162">
    <property type="term" value="P:L-tryptophan biosynthetic process"/>
    <property type="evidence" value="ECO:0007669"/>
    <property type="project" value="UniProtKB-KW"/>
</dbReference>
<evidence type="ECO:0000256" key="3">
    <source>
        <dbReference type="ARBA" id="ARBA00009562"/>
    </source>
</evidence>
<reference evidence="18" key="1">
    <citation type="submission" date="2017-08" db="EMBL/GenBank/DDBJ databases">
        <authorList>
            <person name="Imhoff J.F."/>
            <person name="Rahn T."/>
            <person name="Kuenzel S."/>
            <person name="Neulinger S.C."/>
        </authorList>
    </citation>
    <scope>NUCLEOTIDE SEQUENCE</scope>
    <source>
        <strain evidence="18">DSM 11080</strain>
    </source>
</reference>
<keyword evidence="9 15" id="KW-0822">Tryptophan biosynthesis</keyword>
<comment type="similarity">
    <text evidence="3 15">Belongs to the anthranilate synthase component I family.</text>
</comment>
<evidence type="ECO:0000256" key="9">
    <source>
        <dbReference type="ARBA" id="ARBA00022822"/>
    </source>
</evidence>
<dbReference type="InterPro" id="IPR006805">
    <property type="entry name" value="Anth_synth_I_N"/>
</dbReference>
<dbReference type="InterPro" id="IPR005256">
    <property type="entry name" value="Anth_synth_I_PabB"/>
</dbReference>
<dbReference type="PANTHER" id="PTHR11236">
    <property type="entry name" value="AMINOBENZOATE/ANTHRANILATE SYNTHASE"/>
    <property type="match status" value="1"/>
</dbReference>